<dbReference type="InterPro" id="IPR013241">
    <property type="entry name" value="RNase_P_Pop3"/>
</dbReference>
<dbReference type="GO" id="GO:0000172">
    <property type="term" value="C:ribonuclease MRP complex"/>
    <property type="evidence" value="ECO:0007669"/>
    <property type="project" value="TreeGrafter"/>
</dbReference>
<keyword evidence="2" id="KW-1185">Reference proteome</keyword>
<reference evidence="1 2" key="1">
    <citation type="submission" date="2019-07" db="EMBL/GenBank/DDBJ databases">
        <title>Genome assembly of two rare yeast pathogens: Diutina rugosa and Trichomonascus ciferrii.</title>
        <authorList>
            <person name="Mixao V."/>
            <person name="Saus E."/>
            <person name="Hansen A."/>
            <person name="Lass-Flor C."/>
            <person name="Gabaldon T."/>
        </authorList>
    </citation>
    <scope>NUCLEOTIDE SEQUENCE [LARGE SCALE GENOMIC DNA]</scope>
    <source>
        <strain evidence="1 2">CBS 613</strain>
    </source>
</reference>
<evidence type="ECO:0000313" key="1">
    <source>
        <dbReference type="EMBL" id="KAA8903311.1"/>
    </source>
</evidence>
<dbReference type="RefSeq" id="XP_034012725.1">
    <property type="nucleotide sequence ID" value="XM_034155128.1"/>
</dbReference>
<dbReference type="PANTHER" id="PTHR28272">
    <property type="entry name" value="RIBONUCLEASES P/MRP PROTEIN SUBUNIT POP3"/>
    <property type="match status" value="1"/>
</dbReference>
<name>A0A642UUN9_DIURU</name>
<protein>
    <submittedName>
        <fullName evidence="1">Uncharacterized protein</fullName>
    </submittedName>
</protein>
<dbReference type="PANTHER" id="PTHR28272:SF1">
    <property type="entry name" value="RIBONUCLEASES P_MRP PROTEIN SUBUNIT POP3"/>
    <property type="match status" value="1"/>
</dbReference>
<dbReference type="OrthoDB" id="20109at2759"/>
<dbReference type="GO" id="GO:0000171">
    <property type="term" value="F:ribonuclease MRP activity"/>
    <property type="evidence" value="ECO:0007669"/>
    <property type="project" value="TreeGrafter"/>
</dbReference>
<sequence>MPKAPVQGKGSLKDLAKRQVFKPVLFDAYTQSNTWPEVKPESIQTLLDLLEVLLSPIGSYNQIKAESKDKPGSLPDAPEVLDSVTLGFNSTVKALERQVGKPSKVLVVFVCKADISPTVLTDFFPTLACTSSYGGEPVRLIALPRGSMAKLSQIVGKPHTGIIGVRAGLKGGESLFSIANTVAPVTLPWLDENKMAAYMKPNVKVLATSAPVKPPKTKQQKKK</sequence>
<dbReference type="GO" id="GO:0005829">
    <property type="term" value="C:cytosol"/>
    <property type="evidence" value="ECO:0007669"/>
    <property type="project" value="TreeGrafter"/>
</dbReference>
<dbReference type="GO" id="GO:0034965">
    <property type="term" value="P:intronic box C/D snoRNA processing"/>
    <property type="evidence" value="ECO:0007669"/>
    <property type="project" value="TreeGrafter"/>
</dbReference>
<dbReference type="Pfam" id="PF08228">
    <property type="entry name" value="RNase_P_pop3"/>
    <property type="match status" value="1"/>
</dbReference>
<dbReference type="GO" id="GO:0006364">
    <property type="term" value="P:rRNA processing"/>
    <property type="evidence" value="ECO:0007669"/>
    <property type="project" value="InterPro"/>
</dbReference>
<dbReference type="EMBL" id="SWFT01000069">
    <property type="protein sequence ID" value="KAA8903311.1"/>
    <property type="molecule type" value="Genomic_DNA"/>
</dbReference>
<evidence type="ECO:0000313" key="2">
    <source>
        <dbReference type="Proteomes" id="UP000449547"/>
    </source>
</evidence>
<dbReference type="AlphaFoldDB" id="A0A642UUN9"/>
<dbReference type="GO" id="GO:0005655">
    <property type="term" value="C:nucleolar ribonuclease P complex"/>
    <property type="evidence" value="ECO:0007669"/>
    <property type="project" value="TreeGrafter"/>
</dbReference>
<dbReference type="GO" id="GO:0008033">
    <property type="term" value="P:tRNA processing"/>
    <property type="evidence" value="ECO:0007669"/>
    <property type="project" value="InterPro"/>
</dbReference>
<comment type="caution">
    <text evidence="1">The sequence shown here is derived from an EMBL/GenBank/DDBJ whole genome shotgun (WGS) entry which is preliminary data.</text>
</comment>
<gene>
    <name evidence="1" type="ORF">DIURU_002473</name>
</gene>
<dbReference type="OMA" id="QWPFIEP"/>
<organism evidence="1 2">
    <name type="scientific">Diutina rugosa</name>
    <name type="common">Yeast</name>
    <name type="synonym">Candida rugosa</name>
    <dbReference type="NCBI Taxonomy" id="5481"/>
    <lineage>
        <taxon>Eukaryota</taxon>
        <taxon>Fungi</taxon>
        <taxon>Dikarya</taxon>
        <taxon>Ascomycota</taxon>
        <taxon>Saccharomycotina</taxon>
        <taxon>Pichiomycetes</taxon>
        <taxon>Debaryomycetaceae</taxon>
        <taxon>Diutina</taxon>
    </lineage>
</organism>
<dbReference type="GO" id="GO:0004526">
    <property type="term" value="F:ribonuclease P activity"/>
    <property type="evidence" value="ECO:0007669"/>
    <property type="project" value="TreeGrafter"/>
</dbReference>
<dbReference type="VEuPathDB" id="FungiDB:DIURU_002473"/>
<dbReference type="Proteomes" id="UP000449547">
    <property type="component" value="Unassembled WGS sequence"/>
</dbReference>
<proteinExistence type="predicted"/>
<dbReference type="GeneID" id="54781124"/>
<accession>A0A642UUN9</accession>